<feature type="region of interest" description="Disordered" evidence="1">
    <location>
        <begin position="57"/>
        <end position="94"/>
    </location>
</feature>
<evidence type="ECO:0000256" key="1">
    <source>
        <dbReference type="SAM" id="MobiDB-lite"/>
    </source>
</evidence>
<protein>
    <submittedName>
        <fullName evidence="2">(Mediterranean fruit fly) hypothetical protein</fullName>
    </submittedName>
</protein>
<evidence type="ECO:0000313" key="3">
    <source>
        <dbReference type="Proteomes" id="UP000606786"/>
    </source>
</evidence>
<dbReference type="EMBL" id="CAJHJT010000001">
    <property type="protein sequence ID" value="CAD6992914.1"/>
    <property type="molecule type" value="Genomic_DNA"/>
</dbReference>
<organism evidence="2 3">
    <name type="scientific">Ceratitis capitata</name>
    <name type="common">Mediterranean fruit fly</name>
    <name type="synonym">Tephritis capitata</name>
    <dbReference type="NCBI Taxonomy" id="7213"/>
    <lineage>
        <taxon>Eukaryota</taxon>
        <taxon>Metazoa</taxon>
        <taxon>Ecdysozoa</taxon>
        <taxon>Arthropoda</taxon>
        <taxon>Hexapoda</taxon>
        <taxon>Insecta</taxon>
        <taxon>Pterygota</taxon>
        <taxon>Neoptera</taxon>
        <taxon>Endopterygota</taxon>
        <taxon>Diptera</taxon>
        <taxon>Brachycera</taxon>
        <taxon>Muscomorpha</taxon>
        <taxon>Tephritoidea</taxon>
        <taxon>Tephritidae</taxon>
        <taxon>Ceratitis</taxon>
        <taxon>Ceratitis</taxon>
    </lineage>
</organism>
<accession>A0A811U1I1</accession>
<keyword evidence="3" id="KW-1185">Reference proteome</keyword>
<comment type="caution">
    <text evidence="2">The sequence shown here is derived from an EMBL/GenBank/DDBJ whole genome shotgun (WGS) entry which is preliminary data.</text>
</comment>
<proteinExistence type="predicted"/>
<gene>
    <name evidence="2" type="ORF">CCAP1982_LOCUS1747</name>
</gene>
<dbReference type="OrthoDB" id="6507260at2759"/>
<name>A0A811U1I1_CERCA</name>
<feature type="compositionally biased region" description="Polar residues" evidence="1">
    <location>
        <begin position="81"/>
        <end position="94"/>
    </location>
</feature>
<sequence>MLARTPTIDTRPAASTAPAVDLIAGNEFLKLFLEREETQRGLHSGEHLENAHRVVQGVAAQSDSRSNSSSRELDKGLTGVDKSSVNSETTTTARSLNYKSRRSVQNEATTVKSTAAEGKQLVKLVTSGSKIVFFEEYDDNDAIVDAVAREIDIKKEISNHH</sequence>
<evidence type="ECO:0000313" key="2">
    <source>
        <dbReference type="EMBL" id="CAD6992914.1"/>
    </source>
</evidence>
<reference evidence="2" key="1">
    <citation type="submission" date="2020-11" db="EMBL/GenBank/DDBJ databases">
        <authorList>
            <person name="Whitehead M."/>
        </authorList>
    </citation>
    <scope>NUCLEOTIDE SEQUENCE</scope>
    <source>
        <strain evidence="2">EGII</strain>
    </source>
</reference>
<dbReference type="Proteomes" id="UP000606786">
    <property type="component" value="Unassembled WGS sequence"/>
</dbReference>
<dbReference type="AlphaFoldDB" id="A0A811U1I1"/>